<dbReference type="AlphaFoldDB" id="A0A8S4FP01"/>
<comment type="similarity">
    <text evidence="2">Belongs to the RIB43A family.</text>
</comment>
<comment type="subunit">
    <text evidence="9">Microtubule inner protein component of sperm flagellar doublet microtubules.</text>
</comment>
<keyword evidence="8" id="KW-0966">Cell projection</keyword>
<proteinExistence type="inferred from homology"/>
<dbReference type="Pfam" id="PF05914">
    <property type="entry name" value="RIB43A"/>
    <property type="match status" value="1"/>
</dbReference>
<keyword evidence="7" id="KW-0206">Cytoskeleton</keyword>
<feature type="region of interest" description="Disordered" evidence="10">
    <location>
        <begin position="1"/>
        <end position="22"/>
    </location>
</feature>
<evidence type="ECO:0000256" key="2">
    <source>
        <dbReference type="ARBA" id="ARBA00006875"/>
    </source>
</evidence>
<name>A0A8S4FP01_PLUXY</name>
<dbReference type="PANTHER" id="PTHR14517">
    <property type="entry name" value="RIB43A-RELATED"/>
    <property type="match status" value="1"/>
</dbReference>
<accession>A0A8S4FP01</accession>
<evidence type="ECO:0000256" key="4">
    <source>
        <dbReference type="ARBA" id="ARBA00022846"/>
    </source>
</evidence>
<evidence type="ECO:0000256" key="1">
    <source>
        <dbReference type="ARBA" id="ARBA00004611"/>
    </source>
</evidence>
<evidence type="ECO:0000256" key="3">
    <source>
        <dbReference type="ARBA" id="ARBA00022490"/>
    </source>
</evidence>
<evidence type="ECO:0000313" key="11">
    <source>
        <dbReference type="EMBL" id="CAG9130370.1"/>
    </source>
</evidence>
<evidence type="ECO:0000256" key="10">
    <source>
        <dbReference type="SAM" id="MobiDB-lite"/>
    </source>
</evidence>
<evidence type="ECO:0000256" key="7">
    <source>
        <dbReference type="ARBA" id="ARBA00023212"/>
    </source>
</evidence>
<evidence type="ECO:0000256" key="8">
    <source>
        <dbReference type="ARBA" id="ARBA00023273"/>
    </source>
</evidence>
<keyword evidence="3" id="KW-0963">Cytoplasm</keyword>
<evidence type="ECO:0000313" key="12">
    <source>
        <dbReference type="Proteomes" id="UP000653454"/>
    </source>
</evidence>
<keyword evidence="12" id="KW-1185">Reference proteome</keyword>
<dbReference type="EMBL" id="CAJHNJ030000041">
    <property type="protein sequence ID" value="CAG9130370.1"/>
    <property type="molecule type" value="Genomic_DNA"/>
</dbReference>
<reference evidence="11" key="1">
    <citation type="submission" date="2020-11" db="EMBL/GenBank/DDBJ databases">
        <authorList>
            <person name="Whiteford S."/>
        </authorList>
    </citation>
    <scope>NUCLEOTIDE SEQUENCE</scope>
</reference>
<keyword evidence="6" id="KW-0969">Cilium</keyword>
<sequence>MSMKLQIANDQDRKEAQNRERRRQCELERRNRIFNARNRKIGVDLPFLERQIEEKRAEREEQERRDLAFAQQMIKDSNLAVVLEAREMEVD</sequence>
<evidence type="ECO:0000256" key="6">
    <source>
        <dbReference type="ARBA" id="ARBA00023069"/>
    </source>
</evidence>
<evidence type="ECO:0000256" key="9">
    <source>
        <dbReference type="ARBA" id="ARBA00046435"/>
    </source>
</evidence>
<protein>
    <submittedName>
        <fullName evidence="11">(diamondback moth) hypothetical protein</fullName>
    </submittedName>
</protein>
<dbReference type="PANTHER" id="PTHR14517:SF6">
    <property type="entry name" value="RE41410P"/>
    <property type="match status" value="1"/>
</dbReference>
<keyword evidence="5" id="KW-0175">Coiled coil</keyword>
<organism evidence="11 12">
    <name type="scientific">Plutella xylostella</name>
    <name type="common">Diamondback moth</name>
    <name type="synonym">Plutella maculipennis</name>
    <dbReference type="NCBI Taxonomy" id="51655"/>
    <lineage>
        <taxon>Eukaryota</taxon>
        <taxon>Metazoa</taxon>
        <taxon>Ecdysozoa</taxon>
        <taxon>Arthropoda</taxon>
        <taxon>Hexapoda</taxon>
        <taxon>Insecta</taxon>
        <taxon>Pterygota</taxon>
        <taxon>Neoptera</taxon>
        <taxon>Endopterygota</taxon>
        <taxon>Lepidoptera</taxon>
        <taxon>Glossata</taxon>
        <taxon>Ditrysia</taxon>
        <taxon>Yponomeutoidea</taxon>
        <taxon>Plutellidae</taxon>
        <taxon>Plutella</taxon>
    </lineage>
</organism>
<comment type="caution">
    <text evidence="11">The sequence shown here is derived from an EMBL/GenBank/DDBJ whole genome shotgun (WGS) entry which is preliminary data.</text>
</comment>
<gene>
    <name evidence="11" type="ORF">PLXY2_LOCUS9867</name>
</gene>
<feature type="compositionally biased region" description="Basic and acidic residues" evidence="10">
    <location>
        <begin position="10"/>
        <end position="22"/>
    </location>
</feature>
<keyword evidence="4" id="KW-0282">Flagellum</keyword>
<dbReference type="Proteomes" id="UP000653454">
    <property type="component" value="Unassembled WGS sequence"/>
</dbReference>
<evidence type="ECO:0000256" key="5">
    <source>
        <dbReference type="ARBA" id="ARBA00023054"/>
    </source>
</evidence>
<dbReference type="InterPro" id="IPR008805">
    <property type="entry name" value="RIB43A"/>
</dbReference>
<comment type="subcellular location">
    <subcellularLocation>
        <location evidence="1">Cytoplasm</location>
        <location evidence="1">Cytoskeleton</location>
        <location evidence="1">Flagellum axoneme</location>
    </subcellularLocation>
</comment>